<dbReference type="AlphaFoldDB" id="A0A1I4BTD7"/>
<evidence type="ECO:0000313" key="1">
    <source>
        <dbReference type="EMBL" id="SFK71269.1"/>
    </source>
</evidence>
<organism evidence="1 2">
    <name type="scientific">Amycolatopsis sacchari</name>
    <dbReference type="NCBI Taxonomy" id="115433"/>
    <lineage>
        <taxon>Bacteria</taxon>
        <taxon>Bacillati</taxon>
        <taxon>Actinomycetota</taxon>
        <taxon>Actinomycetes</taxon>
        <taxon>Pseudonocardiales</taxon>
        <taxon>Pseudonocardiaceae</taxon>
        <taxon>Amycolatopsis</taxon>
    </lineage>
</organism>
<dbReference type="EMBL" id="FORP01000030">
    <property type="protein sequence ID" value="SFK71269.1"/>
    <property type="molecule type" value="Genomic_DNA"/>
</dbReference>
<dbReference type="RefSeq" id="WP_091515347.1">
    <property type="nucleotide sequence ID" value="NZ_CBDRCA010000101.1"/>
</dbReference>
<dbReference type="GO" id="GO:0005975">
    <property type="term" value="P:carbohydrate metabolic process"/>
    <property type="evidence" value="ECO:0007669"/>
    <property type="project" value="InterPro"/>
</dbReference>
<dbReference type="STRING" id="115433.SAMN05421835_13010"/>
<dbReference type="Pfam" id="PF03746">
    <property type="entry name" value="LamB_YcsF"/>
    <property type="match status" value="1"/>
</dbReference>
<gene>
    <name evidence="1" type="ORF">SAMN05421835_13010</name>
</gene>
<dbReference type="PANTHER" id="PTHR30292">
    <property type="entry name" value="UNCHARACTERIZED PROTEIN YBGL-RELATED"/>
    <property type="match status" value="1"/>
</dbReference>
<name>A0A1I4BTD7_9PSEU</name>
<keyword evidence="2" id="KW-1185">Reference proteome</keyword>
<proteinExistence type="predicted"/>
<dbReference type="InterPro" id="IPR011330">
    <property type="entry name" value="Glyco_hydro/deAcase_b/a-brl"/>
</dbReference>
<dbReference type="OrthoDB" id="9773478at2"/>
<dbReference type="InterPro" id="IPR005501">
    <property type="entry name" value="LamB/YcsF/PxpA-like"/>
</dbReference>
<dbReference type="SUPFAM" id="SSF88713">
    <property type="entry name" value="Glycoside hydrolase/deacetylase"/>
    <property type="match status" value="1"/>
</dbReference>
<evidence type="ECO:0000313" key="2">
    <source>
        <dbReference type="Proteomes" id="UP000199025"/>
    </source>
</evidence>
<dbReference type="PANTHER" id="PTHR30292:SF0">
    <property type="entry name" value="5-OXOPROLINASE SUBUNIT A"/>
    <property type="match status" value="1"/>
</dbReference>
<sequence length="215" mass="22676">MRIDLNCDAEGRLPDVLTAANVRCGCHAGAARTMREVCEAAVKRGVAIGALVGYRHGADVTETELVDDVLYQLGALDAIAGSAGGEVRYVKARVRDEHAAAVVDAIWQYDPQLPVLGPPGSALLRHAAENGLVTVVEAFPDRHYHPDGHPLPGAPLSNPDEIASRCLRLVTRGEVVAVDGTVIPLRADSLSVHGDNSTTVHRALDAAGVELRSFA</sequence>
<protein>
    <submittedName>
        <fullName evidence="1">UPF0271 protein</fullName>
    </submittedName>
</protein>
<dbReference type="Proteomes" id="UP000199025">
    <property type="component" value="Unassembled WGS sequence"/>
</dbReference>
<reference evidence="1 2" key="1">
    <citation type="submission" date="2016-10" db="EMBL/GenBank/DDBJ databases">
        <authorList>
            <person name="de Groot N.N."/>
        </authorList>
    </citation>
    <scope>NUCLEOTIDE SEQUENCE [LARGE SCALE GENOMIC DNA]</scope>
    <source>
        <strain evidence="1 2">DSM 44468</strain>
    </source>
</reference>
<dbReference type="Gene3D" id="3.20.20.370">
    <property type="entry name" value="Glycoside hydrolase/deacetylase"/>
    <property type="match status" value="1"/>
</dbReference>
<accession>A0A1I4BTD7</accession>